<evidence type="ECO:0000256" key="1">
    <source>
        <dbReference type="SAM" id="MobiDB-lite"/>
    </source>
</evidence>
<dbReference type="Proteomes" id="UP001652628">
    <property type="component" value="Chromosome 2L"/>
</dbReference>
<protein>
    <submittedName>
        <fullName evidence="3">Uncharacterized protein AstCC isoform X1</fullName>
    </submittedName>
</protein>
<dbReference type="AlphaFoldDB" id="A0AB40ADZ1"/>
<reference evidence="3" key="2">
    <citation type="submission" date="2025-08" db="UniProtKB">
        <authorList>
            <consortium name="RefSeq"/>
        </authorList>
    </citation>
    <scope>IDENTIFICATION</scope>
</reference>
<feature type="region of interest" description="Disordered" evidence="1">
    <location>
        <begin position="75"/>
        <end position="116"/>
    </location>
</feature>
<dbReference type="RefSeq" id="XP_036676794.3">
    <property type="nucleotide sequence ID" value="XM_036820899.3"/>
</dbReference>
<sequence length="269" mass="29717">MQHPPGQRAVEAARRQSARKRSPRSPARSRNEGHPASRTYHLPALLIILLVLVQNFELHMCRQLMRYPGDKRSPDKLLSIGGSAAGEVTSPGAHPNPADGKRADGRSAPSQPEEIFSAPADEGYDEYPMVVPKRAALLLDRLMVALHHALEQERSEQRIGEFFGDKNILNGKFGEYHNGLEPHQVREDGMYSDDDSGTMLDYDFKDLNQINRATGETLMPKSFQRRAGADRSGTSANSGSPSGPRRIQPSGSGGGRAYWRCYFNAVSCF</sequence>
<accession>A0AB40ADZ1</accession>
<feature type="region of interest" description="Disordered" evidence="1">
    <location>
        <begin position="215"/>
        <end position="253"/>
    </location>
</feature>
<evidence type="ECO:0000313" key="2">
    <source>
        <dbReference type="Proteomes" id="UP001652628"/>
    </source>
</evidence>
<proteinExistence type="predicted"/>
<evidence type="ECO:0000313" key="3">
    <source>
        <dbReference type="RefSeq" id="XP_036676794.3"/>
    </source>
</evidence>
<keyword evidence="2" id="KW-1185">Reference proteome</keyword>
<gene>
    <name evidence="3" type="primary">AstCC</name>
</gene>
<reference evidence="2" key="1">
    <citation type="submission" date="2025-05" db="UniProtKB">
        <authorList>
            <consortium name="RefSeq"/>
        </authorList>
    </citation>
    <scope>NUCLEOTIDE SEQUENCE [LARGE SCALE GENOMIC DNA]</scope>
</reference>
<name>A0AB40ADZ1_DROSZ</name>
<organism evidence="2 3">
    <name type="scientific">Drosophila suzukii</name>
    <name type="common">Spotted-wing drosophila fruit fly</name>
    <dbReference type="NCBI Taxonomy" id="28584"/>
    <lineage>
        <taxon>Eukaryota</taxon>
        <taxon>Metazoa</taxon>
        <taxon>Ecdysozoa</taxon>
        <taxon>Arthropoda</taxon>
        <taxon>Hexapoda</taxon>
        <taxon>Insecta</taxon>
        <taxon>Pterygota</taxon>
        <taxon>Neoptera</taxon>
        <taxon>Endopterygota</taxon>
        <taxon>Diptera</taxon>
        <taxon>Brachycera</taxon>
        <taxon>Muscomorpha</taxon>
        <taxon>Ephydroidea</taxon>
        <taxon>Drosophilidae</taxon>
        <taxon>Drosophila</taxon>
        <taxon>Sophophora</taxon>
    </lineage>
</organism>
<feature type="compositionally biased region" description="Polar residues" evidence="1">
    <location>
        <begin position="232"/>
        <end position="241"/>
    </location>
</feature>
<dbReference type="GeneID" id="108011043"/>
<feature type="region of interest" description="Disordered" evidence="1">
    <location>
        <begin position="1"/>
        <end position="36"/>
    </location>
</feature>